<organism evidence="4 5">
    <name type="scientific">Schizothecium vesticola</name>
    <dbReference type="NCBI Taxonomy" id="314040"/>
    <lineage>
        <taxon>Eukaryota</taxon>
        <taxon>Fungi</taxon>
        <taxon>Dikarya</taxon>
        <taxon>Ascomycota</taxon>
        <taxon>Pezizomycotina</taxon>
        <taxon>Sordariomycetes</taxon>
        <taxon>Sordariomycetidae</taxon>
        <taxon>Sordariales</taxon>
        <taxon>Schizotheciaceae</taxon>
        <taxon>Schizothecium</taxon>
    </lineage>
</organism>
<dbReference type="AlphaFoldDB" id="A0AA40K4M8"/>
<dbReference type="Pfam" id="PF00144">
    <property type="entry name" value="Beta-lactamase"/>
    <property type="match status" value="1"/>
</dbReference>
<evidence type="ECO:0000259" key="3">
    <source>
        <dbReference type="Pfam" id="PF26335"/>
    </source>
</evidence>
<proteinExistence type="predicted"/>
<evidence type="ECO:0000256" key="1">
    <source>
        <dbReference type="SAM" id="SignalP"/>
    </source>
</evidence>
<dbReference type="PANTHER" id="PTHR22935">
    <property type="entry name" value="PENICILLIN-BINDING PROTEIN"/>
    <property type="match status" value="1"/>
</dbReference>
<accession>A0AA40K4M8</accession>
<dbReference type="InterPro" id="IPR012338">
    <property type="entry name" value="Beta-lactam/transpept-like"/>
</dbReference>
<feature type="signal peptide" evidence="1">
    <location>
        <begin position="1"/>
        <end position="25"/>
    </location>
</feature>
<dbReference type="InterPro" id="IPR058664">
    <property type="entry name" value="ARB_00930-like_C"/>
</dbReference>
<dbReference type="Gene3D" id="3.40.710.10">
    <property type="entry name" value="DD-peptidase/beta-lactamase superfamily"/>
    <property type="match status" value="1"/>
</dbReference>
<evidence type="ECO:0000259" key="2">
    <source>
        <dbReference type="Pfam" id="PF00144"/>
    </source>
</evidence>
<evidence type="ECO:0000313" key="5">
    <source>
        <dbReference type="Proteomes" id="UP001172155"/>
    </source>
</evidence>
<comment type="caution">
    <text evidence="4">The sequence shown here is derived from an EMBL/GenBank/DDBJ whole genome shotgun (WGS) entry which is preliminary data.</text>
</comment>
<dbReference type="Pfam" id="PF26335">
    <property type="entry name" value="ARB_00930_C"/>
    <property type="match status" value="1"/>
</dbReference>
<dbReference type="PANTHER" id="PTHR22935:SF97">
    <property type="entry name" value="BETA-LACTAMASE-RELATED DOMAIN-CONTAINING PROTEIN"/>
    <property type="match status" value="1"/>
</dbReference>
<reference evidence="4" key="1">
    <citation type="submission" date="2023-06" db="EMBL/GenBank/DDBJ databases">
        <title>Genome-scale phylogeny and comparative genomics of the fungal order Sordariales.</title>
        <authorList>
            <consortium name="Lawrence Berkeley National Laboratory"/>
            <person name="Hensen N."/>
            <person name="Bonometti L."/>
            <person name="Westerberg I."/>
            <person name="Brannstrom I.O."/>
            <person name="Guillou S."/>
            <person name="Cros-Aarteil S."/>
            <person name="Calhoun S."/>
            <person name="Haridas S."/>
            <person name="Kuo A."/>
            <person name="Mondo S."/>
            <person name="Pangilinan J."/>
            <person name="Riley R."/>
            <person name="LaButti K."/>
            <person name="Andreopoulos B."/>
            <person name="Lipzen A."/>
            <person name="Chen C."/>
            <person name="Yanf M."/>
            <person name="Daum C."/>
            <person name="Ng V."/>
            <person name="Clum A."/>
            <person name="Steindorff A."/>
            <person name="Ohm R."/>
            <person name="Martin F."/>
            <person name="Silar P."/>
            <person name="Natvig D."/>
            <person name="Lalanne C."/>
            <person name="Gautier V."/>
            <person name="Ament-velasquez S.L."/>
            <person name="Kruys A."/>
            <person name="Hutchinson M.I."/>
            <person name="Powell A.J."/>
            <person name="Barry K."/>
            <person name="Miller A.N."/>
            <person name="Grigoriev I.V."/>
            <person name="Debuchy R."/>
            <person name="Gladieux P."/>
            <person name="Thoren M.H."/>
            <person name="Johannesson H."/>
        </authorList>
    </citation>
    <scope>NUCLEOTIDE SEQUENCE</scope>
    <source>
        <strain evidence="4">SMH3187-1</strain>
    </source>
</reference>
<feature type="domain" description="Beta-lactamase-related" evidence="2">
    <location>
        <begin position="106"/>
        <end position="419"/>
    </location>
</feature>
<evidence type="ECO:0000313" key="4">
    <source>
        <dbReference type="EMBL" id="KAK0745487.1"/>
    </source>
</evidence>
<dbReference type="EMBL" id="JAUKUD010000004">
    <property type="protein sequence ID" value="KAK0745487.1"/>
    <property type="molecule type" value="Genomic_DNA"/>
</dbReference>
<protein>
    <submittedName>
        <fullName evidence="4">Beta-lactamase/transpeptidase-like protein</fullName>
    </submittedName>
</protein>
<dbReference type="SUPFAM" id="SSF56601">
    <property type="entry name" value="beta-lactamase/transpeptidase-like"/>
    <property type="match status" value="1"/>
</dbReference>
<name>A0AA40K4M8_9PEZI</name>
<feature type="chain" id="PRO_5041425455" evidence="1">
    <location>
        <begin position="26"/>
        <end position="593"/>
    </location>
</feature>
<sequence length="593" mass="64242">MRSTVRPLLPLLAALLTTAPVLVLAGPNCPPLGPVFEAPLNFRTSPILRSALANITEALLARDQDNSPAVRANETSYSIEIFSTSAADPLVFDWHHTARALTLREANATGVREVTADTVYRLGSLTKVHTVYTWLAQDGDARWNDPITKYVPELAEAVARQGKGDPVANVPWDEVTIGSLASQMSGAIRDYGVLGEITQQYNQSTMVGLGFPPLNNSDPTLPKCGVNPLCNRTEFFSGLLQAAPSFAPFASPAYTNTGFQLMAYALEAIKGKSFESMMQESLFRPLNLKHTYFANAPASEGIIPTTRQDSSWDFQLGDENAAGNIYSSPRDLSTLGRSILRSTLLAPSLTRRWLKPASLTSEPIASIGYPWGIRRINLPLANGKHPIDSYNKAGRIGHYSALLTLLPDYGVGFSIMIAGASIPGNNNFALADLMGAQLLPALEAAAREQAAERYGGEYLDEATSSYLRVTTQADRPGLGVESWIANGTDMQLISVVLVAGYSGVTPSIRLYPTGLETVRADGSRRVAYKAVFEDLNLPARPNDMFSTDCGSWVSFTSVTYGTHALDQWVFEIDKAGRVVSLESLAMRSVLKKR</sequence>
<dbReference type="InterPro" id="IPR001466">
    <property type="entry name" value="Beta-lactam-related"/>
</dbReference>
<gene>
    <name evidence="4" type="ORF">B0T18DRAFT_326426</name>
</gene>
<keyword evidence="1" id="KW-0732">Signal</keyword>
<keyword evidence="5" id="KW-1185">Reference proteome</keyword>
<dbReference type="InterPro" id="IPR051478">
    <property type="entry name" value="Beta-lactamase-like_AB/R"/>
</dbReference>
<dbReference type="Proteomes" id="UP001172155">
    <property type="component" value="Unassembled WGS sequence"/>
</dbReference>
<feature type="domain" description="Beta-lactamase-like ARB-00930-like C-terminal" evidence="3">
    <location>
        <begin position="446"/>
        <end position="592"/>
    </location>
</feature>